<proteinExistence type="predicted"/>
<keyword evidence="2" id="KW-1185">Reference proteome</keyword>
<organism evidence="1 2">
    <name type="scientific">Carnegiea gigantea</name>
    <dbReference type="NCBI Taxonomy" id="171969"/>
    <lineage>
        <taxon>Eukaryota</taxon>
        <taxon>Viridiplantae</taxon>
        <taxon>Streptophyta</taxon>
        <taxon>Embryophyta</taxon>
        <taxon>Tracheophyta</taxon>
        <taxon>Spermatophyta</taxon>
        <taxon>Magnoliopsida</taxon>
        <taxon>eudicotyledons</taxon>
        <taxon>Gunneridae</taxon>
        <taxon>Pentapetalae</taxon>
        <taxon>Caryophyllales</taxon>
        <taxon>Cactineae</taxon>
        <taxon>Cactaceae</taxon>
        <taxon>Cactoideae</taxon>
        <taxon>Echinocereeae</taxon>
        <taxon>Carnegiea</taxon>
    </lineage>
</organism>
<evidence type="ECO:0000313" key="2">
    <source>
        <dbReference type="Proteomes" id="UP001153076"/>
    </source>
</evidence>
<dbReference type="OrthoDB" id="1934635at2759"/>
<gene>
    <name evidence="1" type="ORF">Cgig2_020652</name>
</gene>
<dbReference type="EMBL" id="JAKOGI010000116">
    <property type="protein sequence ID" value="KAJ8443565.1"/>
    <property type="molecule type" value="Genomic_DNA"/>
</dbReference>
<reference evidence="1" key="1">
    <citation type="submission" date="2022-04" db="EMBL/GenBank/DDBJ databases">
        <title>Carnegiea gigantea Genome sequencing and assembly v2.</title>
        <authorList>
            <person name="Copetti D."/>
            <person name="Sanderson M.J."/>
            <person name="Burquez A."/>
            <person name="Wojciechowski M.F."/>
        </authorList>
    </citation>
    <scope>NUCLEOTIDE SEQUENCE</scope>
    <source>
        <strain evidence="1">SGP5-SGP5p</strain>
        <tissue evidence="1">Aerial part</tissue>
    </source>
</reference>
<dbReference type="AlphaFoldDB" id="A0A9Q1QKM1"/>
<comment type="caution">
    <text evidence="1">The sequence shown here is derived from an EMBL/GenBank/DDBJ whole genome shotgun (WGS) entry which is preliminary data.</text>
</comment>
<evidence type="ECO:0000313" key="1">
    <source>
        <dbReference type="EMBL" id="KAJ8443565.1"/>
    </source>
</evidence>
<protein>
    <submittedName>
        <fullName evidence="1">Uncharacterized protein</fullName>
    </submittedName>
</protein>
<accession>A0A9Q1QKM1</accession>
<name>A0A9Q1QKM1_9CARY</name>
<dbReference type="Proteomes" id="UP001153076">
    <property type="component" value="Unassembled WGS sequence"/>
</dbReference>
<sequence length="196" mass="22429">MSDAKFEEMKLRCAVREEQWVTVTRFINGPRDDLKGEVILHHPESLMEAYQKAIEIETYNKSSFCHKWTFQAGESSLSSQPTNIGKGSYFTSNLVNSSSARTICHKRHERGHPASHCPYCALTIAPDNLEEHELMRPSIDDIVAENEHEEDEGDNRLSFIRCLLSCVDHDSWKRTAIFETKMSCAEKILHLVSGRM</sequence>